<dbReference type="PANTHER" id="PTHR48098">
    <property type="entry name" value="ENTEROCHELIN ESTERASE-RELATED"/>
    <property type="match status" value="1"/>
</dbReference>
<dbReference type="Gene3D" id="1.25.40.10">
    <property type="entry name" value="Tetratricopeptide repeat domain"/>
    <property type="match status" value="1"/>
</dbReference>
<dbReference type="Proteomes" id="UP000284892">
    <property type="component" value="Unassembled WGS sequence"/>
</dbReference>
<proteinExistence type="predicted"/>
<dbReference type="OrthoDB" id="1142077at2"/>
<dbReference type="InterPro" id="IPR029058">
    <property type="entry name" value="AB_hydrolase_fold"/>
</dbReference>
<feature type="chain" id="PRO_5019158262" description="Esterase" evidence="1">
    <location>
        <begin position="22"/>
        <end position="382"/>
    </location>
</feature>
<dbReference type="Gene3D" id="3.40.50.1820">
    <property type="entry name" value="alpha/beta hydrolase"/>
    <property type="match status" value="1"/>
</dbReference>
<dbReference type="EMBL" id="RAQJ01000001">
    <property type="protein sequence ID" value="RKE98585.1"/>
    <property type="molecule type" value="Genomic_DNA"/>
</dbReference>
<reference evidence="2 3" key="1">
    <citation type="submission" date="2018-09" db="EMBL/GenBank/DDBJ databases">
        <title>Genomic Encyclopedia of Archaeal and Bacterial Type Strains, Phase II (KMG-II): from individual species to whole genera.</title>
        <authorList>
            <person name="Goeker M."/>
        </authorList>
    </citation>
    <scope>NUCLEOTIDE SEQUENCE [LARGE SCALE GENOMIC DNA]</scope>
    <source>
        <strain evidence="2 3">DSM 26283</strain>
    </source>
</reference>
<dbReference type="RefSeq" id="WP_120199790.1">
    <property type="nucleotide sequence ID" value="NZ_RAQJ01000001.1"/>
</dbReference>
<accession>A0A420DWI1</accession>
<keyword evidence="3" id="KW-1185">Reference proteome</keyword>
<keyword evidence="1" id="KW-0732">Signal</keyword>
<dbReference type="Pfam" id="PF00756">
    <property type="entry name" value="Esterase"/>
    <property type="match status" value="1"/>
</dbReference>
<name>A0A420DWI1_9FLAO</name>
<dbReference type="AlphaFoldDB" id="A0A420DWI1"/>
<dbReference type="InterPro" id="IPR050583">
    <property type="entry name" value="Mycobacterial_A85_antigen"/>
</dbReference>
<sequence length="382" mass="44228">MKKIIVLIVLCFTVNSMFSQAQYESIYSEKLGEDRQLKILLPRGYSDEDDKRYPLIIVFDGDYLFEAVAGNVDYYSYWEDIPEAIVVGIKQEDSRFDDCMYSEQNSLPIEKGADFFEFVGMELIPHLDKNYKTEVFKVAVGHGETANFINYYLLKDIPLFQAYITISPDLAPEMATYIVERLPKMEQKTFYYLATSDKDVKHIKEQTEALNTSLAAIDNKSLLYNFDSFEGSSHYALPPHAIPKALESIFFVFQPISKKEYKETILKLETSPVDYLLEKYQTIKDLFGIEKPILINDFKAVAAAIKKKEKWNYFEDLGKLARKEYPDTLLGHYYLARFYEETGEPKKAMRTYRSAYVLEEIGGISKDLMLEKADEIKADFGF</sequence>
<dbReference type="SUPFAM" id="SSF53474">
    <property type="entry name" value="alpha/beta-Hydrolases"/>
    <property type="match status" value="1"/>
</dbReference>
<evidence type="ECO:0000256" key="1">
    <source>
        <dbReference type="SAM" id="SignalP"/>
    </source>
</evidence>
<organism evidence="2 3">
    <name type="scientific">Ichthyenterobacterium magnum</name>
    <dbReference type="NCBI Taxonomy" id="1230530"/>
    <lineage>
        <taxon>Bacteria</taxon>
        <taxon>Pseudomonadati</taxon>
        <taxon>Bacteroidota</taxon>
        <taxon>Flavobacteriia</taxon>
        <taxon>Flavobacteriales</taxon>
        <taxon>Flavobacteriaceae</taxon>
        <taxon>Ichthyenterobacterium</taxon>
    </lineage>
</organism>
<dbReference type="PANTHER" id="PTHR48098:SF6">
    <property type="entry name" value="FERRI-BACILLIBACTIN ESTERASE BESA"/>
    <property type="match status" value="1"/>
</dbReference>
<gene>
    <name evidence="2" type="ORF">BXY80_0675</name>
</gene>
<evidence type="ECO:0000313" key="3">
    <source>
        <dbReference type="Proteomes" id="UP000284892"/>
    </source>
</evidence>
<evidence type="ECO:0000313" key="2">
    <source>
        <dbReference type="EMBL" id="RKE98585.1"/>
    </source>
</evidence>
<protein>
    <recommendedName>
        <fullName evidence="4">Esterase</fullName>
    </recommendedName>
</protein>
<dbReference type="InterPro" id="IPR011990">
    <property type="entry name" value="TPR-like_helical_dom_sf"/>
</dbReference>
<feature type="signal peptide" evidence="1">
    <location>
        <begin position="1"/>
        <end position="21"/>
    </location>
</feature>
<dbReference type="InterPro" id="IPR000801">
    <property type="entry name" value="Esterase-like"/>
</dbReference>
<comment type="caution">
    <text evidence="2">The sequence shown here is derived from an EMBL/GenBank/DDBJ whole genome shotgun (WGS) entry which is preliminary data.</text>
</comment>
<evidence type="ECO:0008006" key="4">
    <source>
        <dbReference type="Google" id="ProtNLM"/>
    </source>
</evidence>